<evidence type="ECO:0000256" key="16">
    <source>
        <dbReference type="ARBA" id="ARBA00048914"/>
    </source>
</evidence>
<keyword evidence="15 17" id="KW-0961">Cell wall biogenesis/degradation</keyword>
<dbReference type="PANTHER" id="PTHR21071">
    <property type="entry name" value="UDP-N-ACETYLENOLPYRUVOYLGLUCOSAMINE REDUCTASE"/>
    <property type="match status" value="1"/>
</dbReference>
<accession>A0A420EZE1</accession>
<gene>
    <name evidence="17" type="primary">murB</name>
    <name evidence="19" type="ORF">D7I43_17925</name>
    <name evidence="20" type="ORF">OG994_27865</name>
</gene>
<feature type="active site" description="Proton donor" evidence="17">
    <location>
        <position position="253"/>
    </location>
</feature>
<evidence type="ECO:0000256" key="12">
    <source>
        <dbReference type="ARBA" id="ARBA00022984"/>
    </source>
</evidence>
<dbReference type="Gene3D" id="3.90.78.10">
    <property type="entry name" value="UDP-N-acetylenolpyruvoylglucosamine reductase, C-terminal domain"/>
    <property type="match status" value="1"/>
</dbReference>
<dbReference type="GO" id="GO:0008762">
    <property type="term" value="F:UDP-N-acetylmuramate dehydrogenase activity"/>
    <property type="evidence" value="ECO:0007669"/>
    <property type="project" value="UniProtKB-UniRule"/>
</dbReference>
<dbReference type="SUPFAM" id="SSF56194">
    <property type="entry name" value="Uridine diphospho-N-Acetylenolpyruvylglucosamine reductase, MurB, C-terminal domain"/>
    <property type="match status" value="1"/>
</dbReference>
<reference evidence="19 21" key="1">
    <citation type="journal article" date="2018" name="Int. J. Syst. Evol. Microbiol.">
        <title>Micromonospora globbae sp. nov., an endophytic actinomycete isolated from roots of Globba winitii C. H. Wright.</title>
        <authorList>
            <person name="Kuncharoen N."/>
            <person name="Pittayakhajonwut P."/>
            <person name="Tanasupawat S."/>
        </authorList>
    </citation>
    <scope>NUCLEOTIDE SEQUENCE [LARGE SCALE GENOMIC DNA]</scope>
    <source>
        <strain evidence="19 21">WPS1-2</strain>
    </source>
</reference>
<evidence type="ECO:0000256" key="10">
    <source>
        <dbReference type="ARBA" id="ARBA00022857"/>
    </source>
</evidence>
<feature type="active site" evidence="17">
    <location>
        <position position="176"/>
    </location>
</feature>
<dbReference type="GO" id="GO:0051301">
    <property type="term" value="P:cell division"/>
    <property type="evidence" value="ECO:0007669"/>
    <property type="project" value="UniProtKB-KW"/>
</dbReference>
<evidence type="ECO:0000256" key="13">
    <source>
        <dbReference type="ARBA" id="ARBA00023002"/>
    </source>
</evidence>
<dbReference type="RefSeq" id="WP_120329673.1">
    <property type="nucleotide sequence ID" value="NZ_CP108084.1"/>
</dbReference>
<comment type="function">
    <text evidence="2 17">Cell wall formation.</text>
</comment>
<comment type="pathway">
    <text evidence="4 17">Cell wall biogenesis; peptidoglycan biosynthesis.</text>
</comment>
<evidence type="ECO:0000256" key="7">
    <source>
        <dbReference type="ARBA" id="ARBA00022618"/>
    </source>
</evidence>
<evidence type="ECO:0000256" key="14">
    <source>
        <dbReference type="ARBA" id="ARBA00023306"/>
    </source>
</evidence>
<dbReference type="InterPro" id="IPR016169">
    <property type="entry name" value="FAD-bd_PCMH_sub2"/>
</dbReference>
<dbReference type="PANTHER" id="PTHR21071:SF4">
    <property type="entry name" value="UDP-N-ACETYLENOLPYRUVOYLGLUCOSAMINE REDUCTASE"/>
    <property type="match status" value="1"/>
</dbReference>
<evidence type="ECO:0000256" key="1">
    <source>
        <dbReference type="ARBA" id="ARBA00001974"/>
    </source>
</evidence>
<dbReference type="PROSITE" id="PS51387">
    <property type="entry name" value="FAD_PCMH"/>
    <property type="match status" value="1"/>
</dbReference>
<dbReference type="HAMAP" id="MF_00037">
    <property type="entry name" value="MurB"/>
    <property type="match status" value="1"/>
</dbReference>
<protein>
    <recommendedName>
        <fullName evidence="17">UDP-N-acetylenolpyruvoylglucosamine reductase</fullName>
        <ecNumber evidence="17">1.3.1.98</ecNumber>
    </recommendedName>
    <alternativeName>
        <fullName evidence="17">UDP-N-acetylmuramate dehydrogenase</fullName>
    </alternativeName>
</protein>
<feature type="active site" evidence="17">
    <location>
        <position position="355"/>
    </location>
</feature>
<dbReference type="SUPFAM" id="SSF56176">
    <property type="entry name" value="FAD-binding/transporter-associated domain-like"/>
    <property type="match status" value="1"/>
</dbReference>
<dbReference type="GO" id="GO:0071949">
    <property type="term" value="F:FAD binding"/>
    <property type="evidence" value="ECO:0007669"/>
    <property type="project" value="InterPro"/>
</dbReference>
<dbReference type="InterPro" id="IPR011601">
    <property type="entry name" value="MurB_C"/>
</dbReference>
<keyword evidence="22" id="KW-1185">Reference proteome</keyword>
<keyword evidence="8 17" id="KW-0285">Flavoprotein</keyword>
<evidence type="ECO:0000256" key="17">
    <source>
        <dbReference type="HAMAP-Rule" id="MF_00037"/>
    </source>
</evidence>
<dbReference type="UniPathway" id="UPA00219"/>
<evidence type="ECO:0000313" key="19">
    <source>
        <dbReference type="EMBL" id="RKF26050.1"/>
    </source>
</evidence>
<keyword evidence="13 17" id="KW-0560">Oxidoreductase</keyword>
<dbReference type="OrthoDB" id="9804753at2"/>
<proteinExistence type="inferred from homology"/>
<keyword evidence="6 17" id="KW-0963">Cytoplasm</keyword>
<dbReference type="EMBL" id="CP108084">
    <property type="protein sequence ID" value="WUP49324.1"/>
    <property type="molecule type" value="Genomic_DNA"/>
</dbReference>
<evidence type="ECO:0000256" key="2">
    <source>
        <dbReference type="ARBA" id="ARBA00003921"/>
    </source>
</evidence>
<keyword evidence="7 17" id="KW-0132">Cell division</keyword>
<dbReference type="Gene3D" id="3.30.43.10">
    <property type="entry name" value="Uridine Diphospho-n-acetylenolpyruvylglucosamine Reductase, domain 2"/>
    <property type="match status" value="1"/>
</dbReference>
<evidence type="ECO:0000256" key="9">
    <source>
        <dbReference type="ARBA" id="ARBA00022827"/>
    </source>
</evidence>
<dbReference type="InterPro" id="IPR016167">
    <property type="entry name" value="FAD-bd_PCMH_sub1"/>
</dbReference>
<evidence type="ECO:0000313" key="20">
    <source>
        <dbReference type="EMBL" id="WUP49324.1"/>
    </source>
</evidence>
<keyword evidence="12 17" id="KW-0573">Peptidoglycan synthesis</keyword>
<evidence type="ECO:0000313" key="22">
    <source>
        <dbReference type="Proteomes" id="UP001432190"/>
    </source>
</evidence>
<comment type="similarity">
    <text evidence="5 17">Belongs to the MurB family.</text>
</comment>
<sequence>MSDVYAQPTTGADTTDMNSLARYTTLRTGGPAGRVVSGTSADEIVRAVREAGIRDEPVLILAGGSNVVIGDDGFPGTVVLVRSRGLRVVAEDTDTVTVRVEAGEPWDDLVAATVANGWSGLECLSGVPGSTGATPIQNVGAYGQEVAETITAVEAYDRVEGTTRRIAAADCGFAYRGSIFKYSDRWVVLTVDFRLARSPLSGPVRYAELARALGVEVGDRVPLAEARAAVLRLRAGKGMVLDDADPDTRSVGSFFTNPVLDQEAYGLLRERAADLGEPPSWPCPGDMVKVSAAWLIDKAGFGKGHPGPGGVAISSKHTLALTNRSGRASTADLVALARQIREGVHARFGVTLHPEPVLVNCAI</sequence>
<dbReference type="InterPro" id="IPR016166">
    <property type="entry name" value="FAD-bd_PCMH"/>
</dbReference>
<evidence type="ECO:0000256" key="5">
    <source>
        <dbReference type="ARBA" id="ARBA00010485"/>
    </source>
</evidence>
<keyword evidence="10 17" id="KW-0521">NADP</keyword>
<dbReference type="InterPro" id="IPR006094">
    <property type="entry name" value="Oxid_FAD_bind_N"/>
</dbReference>
<feature type="domain" description="FAD-binding PCMH-type" evidence="18">
    <location>
        <begin position="28"/>
        <end position="198"/>
    </location>
</feature>
<dbReference type="Pfam" id="PF02873">
    <property type="entry name" value="MurB_C"/>
    <property type="match status" value="1"/>
</dbReference>
<dbReference type="AlphaFoldDB" id="A0A420EZE1"/>
<evidence type="ECO:0000256" key="6">
    <source>
        <dbReference type="ARBA" id="ARBA00022490"/>
    </source>
</evidence>
<dbReference type="EMBL" id="RAQQ01000012">
    <property type="protein sequence ID" value="RKF26050.1"/>
    <property type="molecule type" value="Genomic_DNA"/>
</dbReference>
<dbReference type="EC" id="1.3.1.98" evidence="17"/>
<reference evidence="20" key="2">
    <citation type="submission" date="2022-10" db="EMBL/GenBank/DDBJ databases">
        <title>The complete genomes of actinobacterial strains from the NBC collection.</title>
        <authorList>
            <person name="Joergensen T.S."/>
            <person name="Alvarez Arevalo M."/>
            <person name="Sterndorff E.B."/>
            <person name="Faurdal D."/>
            <person name="Vuksanovic O."/>
            <person name="Mourched A.-S."/>
            <person name="Charusanti P."/>
            <person name="Shaw S."/>
            <person name="Blin K."/>
            <person name="Weber T."/>
        </authorList>
    </citation>
    <scope>NUCLEOTIDE SEQUENCE</scope>
    <source>
        <strain evidence="20">NBC_00256</strain>
    </source>
</reference>
<dbReference type="InterPro" id="IPR036318">
    <property type="entry name" value="FAD-bd_PCMH-like_sf"/>
</dbReference>
<dbReference type="InterPro" id="IPR036635">
    <property type="entry name" value="MurB_C_sf"/>
</dbReference>
<keyword evidence="11 17" id="KW-0133">Cell shape</keyword>
<comment type="catalytic activity">
    <reaction evidence="16 17">
        <text>UDP-N-acetyl-alpha-D-muramate + NADP(+) = UDP-N-acetyl-3-O-(1-carboxyvinyl)-alpha-D-glucosamine + NADPH + H(+)</text>
        <dbReference type="Rhea" id="RHEA:12248"/>
        <dbReference type="ChEBI" id="CHEBI:15378"/>
        <dbReference type="ChEBI" id="CHEBI:57783"/>
        <dbReference type="ChEBI" id="CHEBI:58349"/>
        <dbReference type="ChEBI" id="CHEBI:68483"/>
        <dbReference type="ChEBI" id="CHEBI:70757"/>
        <dbReference type="EC" id="1.3.1.98"/>
    </reaction>
</comment>
<comment type="subcellular location">
    <subcellularLocation>
        <location evidence="3 17">Cytoplasm</location>
    </subcellularLocation>
</comment>
<keyword evidence="9 17" id="KW-0274">FAD</keyword>
<keyword evidence="14 17" id="KW-0131">Cell cycle</keyword>
<name>A0A420EZE1_9ACTN</name>
<dbReference type="Pfam" id="PF01565">
    <property type="entry name" value="FAD_binding_4"/>
    <property type="match status" value="1"/>
</dbReference>
<dbReference type="GO" id="GO:0071555">
    <property type="term" value="P:cell wall organization"/>
    <property type="evidence" value="ECO:0007669"/>
    <property type="project" value="UniProtKB-KW"/>
</dbReference>
<dbReference type="Gene3D" id="3.30.465.10">
    <property type="match status" value="1"/>
</dbReference>
<evidence type="ECO:0000256" key="8">
    <source>
        <dbReference type="ARBA" id="ARBA00022630"/>
    </source>
</evidence>
<organism evidence="19 21">
    <name type="scientific">Micromonospora globbae</name>
    <dbReference type="NCBI Taxonomy" id="1894969"/>
    <lineage>
        <taxon>Bacteria</taxon>
        <taxon>Bacillati</taxon>
        <taxon>Actinomycetota</taxon>
        <taxon>Actinomycetes</taxon>
        <taxon>Micromonosporales</taxon>
        <taxon>Micromonosporaceae</taxon>
        <taxon>Micromonospora</taxon>
    </lineage>
</organism>
<evidence type="ECO:0000256" key="11">
    <source>
        <dbReference type="ARBA" id="ARBA00022960"/>
    </source>
</evidence>
<dbReference type="GO" id="GO:0009252">
    <property type="term" value="P:peptidoglycan biosynthetic process"/>
    <property type="evidence" value="ECO:0007669"/>
    <property type="project" value="UniProtKB-UniRule"/>
</dbReference>
<evidence type="ECO:0000256" key="3">
    <source>
        <dbReference type="ARBA" id="ARBA00004496"/>
    </source>
</evidence>
<comment type="cofactor">
    <cofactor evidence="1 17">
        <name>FAD</name>
        <dbReference type="ChEBI" id="CHEBI:57692"/>
    </cofactor>
</comment>
<dbReference type="InterPro" id="IPR003170">
    <property type="entry name" value="MurB"/>
</dbReference>
<evidence type="ECO:0000256" key="15">
    <source>
        <dbReference type="ARBA" id="ARBA00023316"/>
    </source>
</evidence>
<dbReference type="Proteomes" id="UP000285744">
    <property type="component" value="Unassembled WGS sequence"/>
</dbReference>
<dbReference type="Proteomes" id="UP001432190">
    <property type="component" value="Chromosome"/>
</dbReference>
<evidence type="ECO:0000256" key="4">
    <source>
        <dbReference type="ARBA" id="ARBA00004752"/>
    </source>
</evidence>
<dbReference type="GO" id="GO:0008360">
    <property type="term" value="P:regulation of cell shape"/>
    <property type="evidence" value="ECO:0007669"/>
    <property type="project" value="UniProtKB-KW"/>
</dbReference>
<dbReference type="GO" id="GO:0005829">
    <property type="term" value="C:cytosol"/>
    <property type="evidence" value="ECO:0007669"/>
    <property type="project" value="TreeGrafter"/>
</dbReference>
<evidence type="ECO:0000259" key="18">
    <source>
        <dbReference type="PROSITE" id="PS51387"/>
    </source>
</evidence>
<dbReference type="NCBIfam" id="NF010478">
    <property type="entry name" value="PRK13903.1"/>
    <property type="match status" value="1"/>
</dbReference>
<evidence type="ECO:0000313" key="21">
    <source>
        <dbReference type="Proteomes" id="UP000285744"/>
    </source>
</evidence>